<sequence>MHFLSLLGLAAVAVGQLTSSSLEKHVDSVTLSKSFNPIMEAYWTGYPHHRRTPFAVSPDGKSAYLAYLDSSGTGVHVQPINPTTFAAAGDVVTVSGGKEAAGLVAHNDGFAVMTNEAISGVTDPVAVLYRYTDGKQTFKTYLGGPNVDQGQAMASPDINGDLVFSEKAGYYAAYIVVTAYEGSAKGHFGDAIRYVDTTGKLTNIPGASSSWGCSHNTGIAFEAADEAPFASLCAEDQGAIWLNTKTQGMDNRGVKVSNEHVINGGANEAMGGMSGSYSVLARFIGADSYIFSWVSRGAKDLTLNDWMGQGYTKSVNRTNNRNVAIALFSDKNTLVGEQATSEVGAADGDKQINWVTTGSNDCSNAHAAAFDSSKALVTWEEISNPICDFDAMGCRGAFAGTKFQMVDSTGKKVGDVVSSDDTYVAGDMVTMSDGRVCWPYVAMDWKLDGPQRGSPVSKISFACMNPGGSGSGGSSSAPASSAAPAASAAPTTTEAVDAVASSGAAVDPTFPAGTAPEPIFSTISGPVTPSASAPAASAPAVEPSAPAAEPSAPAAEPSAEPSAPAAEPSESSVPSVPAGAPEPIFSTISADPVATQPAATTASDQLPGATQAPSGRPSKTRKHRTKTRTKTRGGSGPKPTDKVCKPPRTTITTIYVTASRK</sequence>
<protein>
    <submittedName>
        <fullName evidence="1">Uncharacterized protein</fullName>
    </submittedName>
</protein>
<gene>
    <name evidence="1" type="ORF">CTRU02_202580</name>
</gene>
<evidence type="ECO:0000313" key="1">
    <source>
        <dbReference type="EMBL" id="KAL0944693.1"/>
    </source>
</evidence>
<evidence type="ECO:0000313" key="2">
    <source>
        <dbReference type="Proteomes" id="UP000805649"/>
    </source>
</evidence>
<dbReference type="EMBL" id="VUJX02000001">
    <property type="protein sequence ID" value="KAL0944693.1"/>
    <property type="molecule type" value="Genomic_DNA"/>
</dbReference>
<organism evidence="1 2">
    <name type="scientific">Colletotrichum truncatum</name>
    <name type="common">Anthracnose fungus</name>
    <name type="synonym">Colletotrichum capsici</name>
    <dbReference type="NCBI Taxonomy" id="5467"/>
    <lineage>
        <taxon>Eukaryota</taxon>
        <taxon>Fungi</taxon>
        <taxon>Dikarya</taxon>
        <taxon>Ascomycota</taxon>
        <taxon>Pezizomycotina</taxon>
        <taxon>Sordariomycetes</taxon>
        <taxon>Hypocreomycetidae</taxon>
        <taxon>Glomerellales</taxon>
        <taxon>Glomerellaceae</taxon>
        <taxon>Colletotrichum</taxon>
        <taxon>Colletotrichum truncatum species complex</taxon>
    </lineage>
</organism>
<keyword evidence="2" id="KW-1185">Reference proteome</keyword>
<comment type="caution">
    <text evidence="1">The sequence shown here is derived from an EMBL/GenBank/DDBJ whole genome shotgun (WGS) entry which is preliminary data.</text>
</comment>
<name>A0ACC3ZKP5_COLTU</name>
<reference evidence="1 2" key="1">
    <citation type="journal article" date="2020" name="Phytopathology">
        <title>Genome Sequence Resources of Colletotrichum truncatum, C. plurivorum, C. musicola, and C. sojae: Four Species Pathogenic to Soybean (Glycine max).</title>
        <authorList>
            <person name="Rogerio F."/>
            <person name="Boufleur T.R."/>
            <person name="Ciampi-Guillardi M."/>
            <person name="Sukno S.A."/>
            <person name="Thon M.R."/>
            <person name="Massola Junior N.S."/>
            <person name="Baroncelli R."/>
        </authorList>
    </citation>
    <scope>NUCLEOTIDE SEQUENCE [LARGE SCALE GENOMIC DNA]</scope>
    <source>
        <strain evidence="1 2">CMES1059</strain>
    </source>
</reference>
<dbReference type="Proteomes" id="UP000805649">
    <property type="component" value="Unassembled WGS sequence"/>
</dbReference>
<proteinExistence type="predicted"/>
<accession>A0ACC3ZKP5</accession>